<evidence type="ECO:0000313" key="2">
    <source>
        <dbReference type="Proteomes" id="UP001196413"/>
    </source>
</evidence>
<protein>
    <submittedName>
        <fullName evidence="1">Uncharacterized protein</fullName>
    </submittedName>
</protein>
<proteinExistence type="predicted"/>
<reference evidence="1" key="1">
    <citation type="submission" date="2021-06" db="EMBL/GenBank/DDBJ databases">
        <title>Parelaphostrongylus tenuis whole genome reference sequence.</title>
        <authorList>
            <person name="Garwood T.J."/>
            <person name="Larsen P.A."/>
            <person name="Fountain-Jones N.M."/>
            <person name="Garbe J.R."/>
            <person name="Macchietto M.G."/>
            <person name="Kania S.A."/>
            <person name="Gerhold R.W."/>
            <person name="Richards J.E."/>
            <person name="Wolf T.M."/>
        </authorList>
    </citation>
    <scope>NUCLEOTIDE SEQUENCE</scope>
    <source>
        <strain evidence="1">MNPRO001-30</strain>
        <tissue evidence="1">Meninges</tissue>
    </source>
</reference>
<dbReference type="Proteomes" id="UP001196413">
    <property type="component" value="Unassembled WGS sequence"/>
</dbReference>
<evidence type="ECO:0000313" key="1">
    <source>
        <dbReference type="EMBL" id="KAJ1359094.1"/>
    </source>
</evidence>
<dbReference type="AlphaFoldDB" id="A0AAD5QRM7"/>
<sequence length="81" mass="9184">MSPNIEDLLGSSFGKKTEELEAAVNEKDVLAQLATEFKKLDQNVKKKPLLYYVVMLTTNMRMKMVMQSRQSYTVSRGGHAD</sequence>
<name>A0AAD5QRM7_PARTN</name>
<keyword evidence="2" id="KW-1185">Reference proteome</keyword>
<organism evidence="1 2">
    <name type="scientific">Parelaphostrongylus tenuis</name>
    <name type="common">Meningeal worm</name>
    <dbReference type="NCBI Taxonomy" id="148309"/>
    <lineage>
        <taxon>Eukaryota</taxon>
        <taxon>Metazoa</taxon>
        <taxon>Ecdysozoa</taxon>
        <taxon>Nematoda</taxon>
        <taxon>Chromadorea</taxon>
        <taxon>Rhabditida</taxon>
        <taxon>Rhabditina</taxon>
        <taxon>Rhabditomorpha</taxon>
        <taxon>Strongyloidea</taxon>
        <taxon>Metastrongylidae</taxon>
        <taxon>Parelaphostrongylus</taxon>
    </lineage>
</organism>
<comment type="caution">
    <text evidence="1">The sequence shown here is derived from an EMBL/GenBank/DDBJ whole genome shotgun (WGS) entry which is preliminary data.</text>
</comment>
<accession>A0AAD5QRM7</accession>
<gene>
    <name evidence="1" type="ORF">KIN20_017723</name>
</gene>
<dbReference type="EMBL" id="JAHQIW010003546">
    <property type="protein sequence ID" value="KAJ1359094.1"/>
    <property type="molecule type" value="Genomic_DNA"/>
</dbReference>